<proteinExistence type="inferred from homology"/>
<accession>A0A8H2XDE9</accession>
<reference evidence="7" key="1">
    <citation type="submission" date="2021-01" db="EMBL/GenBank/DDBJ databases">
        <authorList>
            <person name="Kaushik A."/>
        </authorList>
    </citation>
    <scope>NUCLEOTIDE SEQUENCE</scope>
    <source>
        <strain evidence="7">Type strain: AG8-Rh-89/</strain>
    </source>
</reference>
<evidence type="ECO:0000256" key="5">
    <source>
        <dbReference type="ARBA" id="ARBA00023136"/>
    </source>
</evidence>
<evidence type="ECO:0000256" key="6">
    <source>
        <dbReference type="SAM" id="MobiDB-lite"/>
    </source>
</evidence>
<comment type="subcellular location">
    <subcellularLocation>
        <location evidence="1">Membrane</location>
        <topology evidence="1">Multi-pass membrane protein</topology>
    </subcellularLocation>
</comment>
<gene>
    <name evidence="7" type="ORF">RDB_LOCUS12285</name>
</gene>
<keyword evidence="4" id="KW-1133">Transmembrane helix</keyword>
<dbReference type="EMBL" id="CAJMWZ010000681">
    <property type="protein sequence ID" value="CAE6423294.1"/>
    <property type="molecule type" value="Genomic_DNA"/>
</dbReference>
<dbReference type="InterPro" id="IPR038213">
    <property type="entry name" value="IFI6/IFI27-like_sf"/>
</dbReference>
<name>A0A8H2XDE9_9AGAM</name>
<dbReference type="PANTHER" id="PTHR16932">
    <property type="entry name" value="INTERFERON ALPHA-INDUCIBLE PROTEIN 27"/>
    <property type="match status" value="1"/>
</dbReference>
<feature type="compositionally biased region" description="Basic and acidic residues" evidence="6">
    <location>
        <begin position="175"/>
        <end position="188"/>
    </location>
</feature>
<dbReference type="AlphaFoldDB" id="A0A8H2XDE9"/>
<sequence length="213" mass="21889">MDNLFNKIANDPRVRAARDAVANLPPPVKKVAKVGMIGVGTSIVVLATPPLLGFTASGVAAGSLAAGIQSAVYGAAVPAGSLFAILQSVGATATIVPALIAGASATGIAGAVEAGQEQGPGANEGDGANGPGDKETDEQSETGGQEKRNEGKEQDFTGDEKALLGNSGNDSQRVSSHEETRLQVDHPGENQSPMRHSLDLRLREMFRPRNNER</sequence>
<dbReference type="InterPro" id="IPR009311">
    <property type="entry name" value="IFI6/IFI27-like"/>
</dbReference>
<keyword evidence="3" id="KW-0812">Transmembrane</keyword>
<dbReference type="Gene3D" id="6.10.110.10">
    <property type="match status" value="1"/>
</dbReference>
<keyword evidence="5" id="KW-0472">Membrane</keyword>
<dbReference type="GO" id="GO:0016020">
    <property type="term" value="C:membrane"/>
    <property type="evidence" value="ECO:0007669"/>
    <property type="project" value="UniProtKB-SubCell"/>
</dbReference>
<protein>
    <submittedName>
        <fullName evidence="7">Uncharacterized protein</fullName>
    </submittedName>
</protein>
<evidence type="ECO:0000256" key="4">
    <source>
        <dbReference type="ARBA" id="ARBA00022989"/>
    </source>
</evidence>
<evidence type="ECO:0000256" key="3">
    <source>
        <dbReference type="ARBA" id="ARBA00022692"/>
    </source>
</evidence>
<evidence type="ECO:0000256" key="2">
    <source>
        <dbReference type="ARBA" id="ARBA00007262"/>
    </source>
</evidence>
<feature type="region of interest" description="Disordered" evidence="6">
    <location>
        <begin position="115"/>
        <end position="213"/>
    </location>
</feature>
<dbReference type="PANTHER" id="PTHR16932:SF18">
    <property type="entry name" value="INTERFERON, ALPHA-INDUCIBLE PROTEIN 27-LIKE 2"/>
    <property type="match status" value="1"/>
</dbReference>
<feature type="compositionally biased region" description="Basic and acidic residues" evidence="6">
    <location>
        <begin position="196"/>
        <end position="213"/>
    </location>
</feature>
<dbReference type="Proteomes" id="UP000663850">
    <property type="component" value="Unassembled WGS sequence"/>
</dbReference>
<evidence type="ECO:0000313" key="8">
    <source>
        <dbReference type="Proteomes" id="UP000663850"/>
    </source>
</evidence>
<evidence type="ECO:0000256" key="1">
    <source>
        <dbReference type="ARBA" id="ARBA00004141"/>
    </source>
</evidence>
<evidence type="ECO:0000313" key="7">
    <source>
        <dbReference type="EMBL" id="CAE6423294.1"/>
    </source>
</evidence>
<comment type="similarity">
    <text evidence="2">Belongs to the IFI6/IFI27 family.</text>
</comment>
<organism evidence="7 8">
    <name type="scientific">Rhizoctonia solani</name>
    <dbReference type="NCBI Taxonomy" id="456999"/>
    <lineage>
        <taxon>Eukaryota</taxon>
        <taxon>Fungi</taxon>
        <taxon>Dikarya</taxon>
        <taxon>Basidiomycota</taxon>
        <taxon>Agaricomycotina</taxon>
        <taxon>Agaricomycetes</taxon>
        <taxon>Cantharellales</taxon>
        <taxon>Ceratobasidiaceae</taxon>
        <taxon>Rhizoctonia</taxon>
    </lineage>
</organism>
<dbReference type="Pfam" id="PF06140">
    <property type="entry name" value="Ifi-6-16"/>
    <property type="match status" value="1"/>
</dbReference>
<comment type="caution">
    <text evidence="7">The sequence shown here is derived from an EMBL/GenBank/DDBJ whole genome shotgun (WGS) entry which is preliminary data.</text>
</comment>
<feature type="compositionally biased region" description="Basic and acidic residues" evidence="6">
    <location>
        <begin position="144"/>
        <end position="162"/>
    </location>
</feature>